<comment type="caution">
    <text evidence="2">The sequence shown here is derived from an EMBL/GenBank/DDBJ whole genome shotgun (WGS) entry which is preliminary data.</text>
</comment>
<dbReference type="EMBL" id="PFBO01000098">
    <property type="protein sequence ID" value="PIT90331.1"/>
    <property type="molecule type" value="Genomic_DNA"/>
</dbReference>
<dbReference type="PANTHER" id="PTHR13696:SF52">
    <property type="entry name" value="PARA FAMILY PROTEIN CT_582"/>
    <property type="match status" value="1"/>
</dbReference>
<dbReference type="InterPro" id="IPR027417">
    <property type="entry name" value="P-loop_NTPase"/>
</dbReference>
<evidence type="ECO:0000313" key="3">
    <source>
        <dbReference type="Proteomes" id="UP000230543"/>
    </source>
</evidence>
<protein>
    <submittedName>
        <fullName evidence="2">Chromosome partitioning protein ParA</fullName>
    </submittedName>
</protein>
<gene>
    <name evidence="2" type="ORF">COU22_02740</name>
</gene>
<dbReference type="CDD" id="cd02042">
    <property type="entry name" value="ParAB_family"/>
    <property type="match status" value="1"/>
</dbReference>
<proteinExistence type="predicted"/>
<organism evidence="2 3">
    <name type="scientific">Candidatus Komeilibacteria bacterium CG10_big_fil_rev_8_21_14_0_10_41_13</name>
    <dbReference type="NCBI Taxonomy" id="1974476"/>
    <lineage>
        <taxon>Bacteria</taxon>
        <taxon>Candidatus Komeiliibacteriota</taxon>
    </lineage>
</organism>
<feature type="domain" description="AAA" evidence="1">
    <location>
        <begin position="3"/>
        <end position="179"/>
    </location>
</feature>
<dbReference type="InterPro" id="IPR050678">
    <property type="entry name" value="DNA_Partitioning_ATPase"/>
</dbReference>
<reference evidence="3" key="1">
    <citation type="submission" date="2017-09" db="EMBL/GenBank/DDBJ databases">
        <title>Depth-based differentiation of microbial function through sediment-hosted aquifers and enrichment of novel symbionts in the deep terrestrial subsurface.</title>
        <authorList>
            <person name="Probst A.J."/>
            <person name="Ladd B."/>
            <person name="Jarett J.K."/>
            <person name="Geller-Mcgrath D.E."/>
            <person name="Sieber C.M.K."/>
            <person name="Emerson J.B."/>
            <person name="Anantharaman K."/>
            <person name="Thomas B.C."/>
            <person name="Malmstrom R."/>
            <person name="Stieglmeier M."/>
            <person name="Klingl A."/>
            <person name="Woyke T."/>
            <person name="Ryan C.M."/>
            <person name="Banfield J.F."/>
        </authorList>
    </citation>
    <scope>NUCLEOTIDE SEQUENCE [LARGE SCALE GENOMIC DNA]</scope>
</reference>
<accession>A0A2M6WC14</accession>
<evidence type="ECO:0000259" key="1">
    <source>
        <dbReference type="Pfam" id="PF13614"/>
    </source>
</evidence>
<dbReference type="Pfam" id="PF13614">
    <property type="entry name" value="AAA_31"/>
    <property type="match status" value="1"/>
</dbReference>
<dbReference type="SUPFAM" id="SSF52540">
    <property type="entry name" value="P-loop containing nucleoside triphosphate hydrolases"/>
    <property type="match status" value="1"/>
</dbReference>
<dbReference type="Proteomes" id="UP000230543">
    <property type="component" value="Unassembled WGS sequence"/>
</dbReference>
<dbReference type="PIRSF" id="PIRSF009320">
    <property type="entry name" value="Nuc_binding_HP_1000"/>
    <property type="match status" value="1"/>
</dbReference>
<sequence length="262" mass="29011">MARIISVINQKGGVGKTTTSVNLAAYLSALGQRVLLIDIDPQGNASSGLGADYQNIEKGIYDVMMVDPVTFEEILLQTNLNNLHLAPANLNLAGANVELVSAPRREFRLSDNLNQVKDNYDYVIIDNPPSLGLLTLNGMIAADELLIPVQCEYYALEGLSQLLHTINLVQNNLKPNLNILGAVLTMYDGRNKLSEAVFNELYQYFPRKIFRSVIPRSVRLAEAPSYGQSILEYDPQGRAARAYEKLAREVILANQSNRQIYG</sequence>
<evidence type="ECO:0000313" key="2">
    <source>
        <dbReference type="EMBL" id="PIT90331.1"/>
    </source>
</evidence>
<name>A0A2M6WC14_9BACT</name>
<dbReference type="AlphaFoldDB" id="A0A2M6WC14"/>
<dbReference type="InterPro" id="IPR025669">
    <property type="entry name" value="AAA_dom"/>
</dbReference>
<dbReference type="PANTHER" id="PTHR13696">
    <property type="entry name" value="P-LOOP CONTAINING NUCLEOSIDE TRIPHOSPHATE HYDROLASE"/>
    <property type="match status" value="1"/>
</dbReference>
<dbReference type="Gene3D" id="3.40.50.300">
    <property type="entry name" value="P-loop containing nucleotide triphosphate hydrolases"/>
    <property type="match status" value="1"/>
</dbReference>
<dbReference type="FunFam" id="3.40.50.300:FF:000285">
    <property type="entry name" value="Sporulation initiation inhibitor Soj"/>
    <property type="match status" value="1"/>
</dbReference>